<evidence type="ECO:0000313" key="1">
    <source>
        <dbReference type="RefSeq" id="XP_028134959.1"/>
    </source>
</evidence>
<organism evidence="1">
    <name type="scientific">Diabrotica virgifera virgifera</name>
    <name type="common">western corn rootworm</name>
    <dbReference type="NCBI Taxonomy" id="50390"/>
    <lineage>
        <taxon>Eukaryota</taxon>
        <taxon>Metazoa</taxon>
        <taxon>Ecdysozoa</taxon>
        <taxon>Arthropoda</taxon>
        <taxon>Hexapoda</taxon>
        <taxon>Insecta</taxon>
        <taxon>Pterygota</taxon>
        <taxon>Neoptera</taxon>
        <taxon>Endopterygota</taxon>
        <taxon>Coleoptera</taxon>
        <taxon>Polyphaga</taxon>
        <taxon>Cucujiformia</taxon>
        <taxon>Chrysomeloidea</taxon>
        <taxon>Chrysomelidae</taxon>
        <taxon>Galerucinae</taxon>
        <taxon>Diabroticina</taxon>
        <taxon>Diabroticites</taxon>
        <taxon>Diabrotica</taxon>
    </lineage>
</organism>
<dbReference type="InParanoid" id="A0A6P7FFW8"/>
<sequence length="381" mass="44245">MEMDIDLDDIDFGDKVKDFLAHKLNEIKIKNASIEKKINERKTHITHMLELDNTLKTKNDVITFRWKKCFNSTYVICYSIHQDFAKVLQSSKPILKWTSSKQLIYKIRYYPNQTTCQENRNCNRLIFDKCSESYLVVMLDTPNFLESLECTITGKLLTYDENKGVLVDFPNVKLLAEDLSNRDTSCITLLENKIEDLITMLSVNKKTDVVIIFPEGWNISMDDTFEIHCALTKLTLSCSCKKFFLVNRISNIFDNSILELDVSDTKSNALVHASIYCSSQIAFLPFLHHIHQHTVFFKSGVKIIPRQLYEQYRIKYCTDQSESDLVQKFQNAVNDELGSIESFSQSSNNSNLFTNRTSLSYLEKETDLLYLKICERINIKN</sequence>
<dbReference type="RefSeq" id="XP_028134959.1">
    <property type="nucleotide sequence ID" value="XM_028279158.1"/>
</dbReference>
<accession>A0A6P7FFW8</accession>
<dbReference type="AlphaFoldDB" id="A0A6P7FFW8"/>
<gene>
    <name evidence="1" type="primary">LOC114329894</name>
</gene>
<name>A0A6P7FFW8_DIAVI</name>
<dbReference type="OrthoDB" id="6783441at2759"/>
<reference evidence="1" key="1">
    <citation type="submission" date="2025-08" db="UniProtKB">
        <authorList>
            <consortium name="RefSeq"/>
        </authorList>
    </citation>
    <scope>IDENTIFICATION</scope>
    <source>
        <tissue evidence="1">Whole insect</tissue>
    </source>
</reference>
<proteinExistence type="predicted"/>
<protein>
    <submittedName>
        <fullName evidence="1">Uncharacterized protein LOC114329894</fullName>
    </submittedName>
</protein>